<dbReference type="EMBL" id="GG698492">
    <property type="protein sequence ID" value="EGD96094.1"/>
    <property type="molecule type" value="Genomic_DNA"/>
</dbReference>
<organism evidence="2 3">
    <name type="scientific">Trichophyton tonsurans (strain CBS 112818)</name>
    <name type="common">Scalp ringworm fungus</name>
    <dbReference type="NCBI Taxonomy" id="647933"/>
    <lineage>
        <taxon>Eukaryota</taxon>
        <taxon>Fungi</taxon>
        <taxon>Dikarya</taxon>
        <taxon>Ascomycota</taxon>
        <taxon>Pezizomycotina</taxon>
        <taxon>Eurotiomycetes</taxon>
        <taxon>Eurotiomycetidae</taxon>
        <taxon>Onygenales</taxon>
        <taxon>Arthrodermataceae</taxon>
        <taxon>Trichophyton</taxon>
    </lineage>
</organism>
<evidence type="ECO:0000313" key="2">
    <source>
        <dbReference type="EMBL" id="EGD96094.1"/>
    </source>
</evidence>
<evidence type="ECO:0000313" key="3">
    <source>
        <dbReference type="Proteomes" id="UP000009172"/>
    </source>
</evidence>
<evidence type="ECO:0000256" key="1">
    <source>
        <dbReference type="SAM" id="MobiDB-lite"/>
    </source>
</evidence>
<reference evidence="3" key="1">
    <citation type="journal article" date="2012" name="MBio">
        <title>Comparative genome analysis of Trichophyton rubrum and related dermatophytes reveals candidate genes involved in infection.</title>
        <authorList>
            <person name="Martinez D.A."/>
            <person name="Oliver B.G."/>
            <person name="Graeser Y."/>
            <person name="Goldberg J.M."/>
            <person name="Li W."/>
            <person name="Martinez-Rossi N.M."/>
            <person name="Monod M."/>
            <person name="Shelest E."/>
            <person name="Barton R.C."/>
            <person name="Birch E."/>
            <person name="Brakhage A.A."/>
            <person name="Chen Z."/>
            <person name="Gurr S.J."/>
            <person name="Heiman D."/>
            <person name="Heitman J."/>
            <person name="Kosti I."/>
            <person name="Rossi A."/>
            <person name="Saif S."/>
            <person name="Samalova M."/>
            <person name="Saunders C.W."/>
            <person name="Shea T."/>
            <person name="Summerbell R.C."/>
            <person name="Xu J."/>
            <person name="Young S."/>
            <person name="Zeng Q."/>
            <person name="Birren B.W."/>
            <person name="Cuomo C.A."/>
            <person name="White T.C."/>
        </authorList>
    </citation>
    <scope>NUCLEOTIDE SEQUENCE [LARGE SCALE GENOMIC DNA]</scope>
    <source>
        <strain evidence="3">CBS 112818</strain>
    </source>
</reference>
<proteinExistence type="predicted"/>
<dbReference type="AlphaFoldDB" id="F2RXP5"/>
<feature type="compositionally biased region" description="Basic and acidic residues" evidence="1">
    <location>
        <begin position="73"/>
        <end position="87"/>
    </location>
</feature>
<sequence length="87" mass="9673">MPDRLQATDNFIRRSSGEAPWEDQTCTTLQDGIEFNKDGKESGLGKEREAGDGWLKPGAQARPKHGNTSNAKSNKDRLDKIKMRGID</sequence>
<gene>
    <name evidence="2" type="ORF">TESG_08421</name>
</gene>
<accession>F2RXP5</accession>
<dbReference type="HOGENOM" id="CLU_2484944_0_0_1"/>
<keyword evidence="3" id="KW-1185">Reference proteome</keyword>
<feature type="compositionally biased region" description="Basic and acidic residues" evidence="1">
    <location>
        <begin position="34"/>
        <end position="51"/>
    </location>
</feature>
<name>F2RXP5_TRIT1</name>
<protein>
    <submittedName>
        <fullName evidence="2">Uncharacterized protein</fullName>
    </submittedName>
</protein>
<dbReference type="Proteomes" id="UP000009172">
    <property type="component" value="Unassembled WGS sequence"/>
</dbReference>
<feature type="region of interest" description="Disordered" evidence="1">
    <location>
        <begin position="1"/>
        <end position="87"/>
    </location>
</feature>